<gene>
    <name evidence="11" type="ORF">EFY87_01245</name>
</gene>
<dbReference type="InterPro" id="IPR010065">
    <property type="entry name" value="AA_ABC_transptr_permease_3TM"/>
</dbReference>
<dbReference type="InterPro" id="IPR035906">
    <property type="entry name" value="MetI-like_sf"/>
</dbReference>
<feature type="transmembrane region" description="Helical" evidence="9">
    <location>
        <begin position="164"/>
        <end position="185"/>
    </location>
</feature>
<evidence type="ECO:0000256" key="9">
    <source>
        <dbReference type="RuleBase" id="RU363032"/>
    </source>
</evidence>
<comment type="subcellular location">
    <subcellularLocation>
        <location evidence="1 9">Cell membrane</location>
        <topology evidence="1 9">Multi-pass membrane protein</topology>
    </subcellularLocation>
</comment>
<evidence type="ECO:0000256" key="2">
    <source>
        <dbReference type="ARBA" id="ARBA00010072"/>
    </source>
</evidence>
<dbReference type="PANTHER" id="PTHR30614">
    <property type="entry name" value="MEMBRANE COMPONENT OF AMINO ACID ABC TRANSPORTER"/>
    <property type="match status" value="1"/>
</dbReference>
<dbReference type="GO" id="GO:0006865">
    <property type="term" value="P:amino acid transport"/>
    <property type="evidence" value="ECO:0007669"/>
    <property type="project" value="UniProtKB-KW"/>
</dbReference>
<comment type="caution">
    <text evidence="11">The sequence shown here is derived from an EMBL/GenBank/DDBJ whole genome shotgun (WGS) entry which is preliminary data.</text>
</comment>
<dbReference type="EMBL" id="RJJQ01000001">
    <property type="protein sequence ID" value="RNI25291.1"/>
    <property type="molecule type" value="Genomic_DNA"/>
</dbReference>
<keyword evidence="8 9" id="KW-0472">Membrane</keyword>
<dbReference type="GO" id="GO:0022857">
    <property type="term" value="F:transmembrane transporter activity"/>
    <property type="evidence" value="ECO:0007669"/>
    <property type="project" value="InterPro"/>
</dbReference>
<dbReference type="GO" id="GO:0043190">
    <property type="term" value="C:ATP-binding cassette (ABC) transporter complex"/>
    <property type="evidence" value="ECO:0007669"/>
    <property type="project" value="InterPro"/>
</dbReference>
<dbReference type="Gene3D" id="1.10.3720.10">
    <property type="entry name" value="MetI-like"/>
    <property type="match status" value="1"/>
</dbReference>
<sequence length="299" mass="32665">MADRRGSAETVVTAADKPEVWQPSPIEQQRAAYRLRQRRRSFVVATVSTIVVLAVVVIVLVTSPGWDRFQSTFFSPHEAGVAFPMVLRGLWTNIEVMLVCGVAIAVWSLVLAVLRTLRGPVFFPLRAFAVVYVDLFRGLPLLLVVFLLGLGVPALQLSGLPTDPLFWGGLALTLSYSANVAEVLRAGIESVHPSQRAAARSLGLSYAATLRFVVLPQAVRRVMPALMNDLISLEKDSALLAAIGVVDALRQAQIRQSLSFNFTAYVVAGVLFICLTIPMARFTDWYARRRGFQGVGGQL</sequence>
<dbReference type="PANTHER" id="PTHR30614:SF20">
    <property type="entry name" value="GLUTAMINE TRANSPORT SYSTEM PERMEASE PROTEIN GLNP"/>
    <property type="match status" value="1"/>
</dbReference>
<feature type="transmembrane region" description="Helical" evidence="9">
    <location>
        <begin position="129"/>
        <end position="152"/>
    </location>
</feature>
<evidence type="ECO:0000313" key="12">
    <source>
        <dbReference type="Proteomes" id="UP000271678"/>
    </source>
</evidence>
<dbReference type="InterPro" id="IPR000515">
    <property type="entry name" value="MetI-like"/>
</dbReference>
<keyword evidence="6" id="KW-0029">Amino-acid transport</keyword>
<keyword evidence="12" id="KW-1185">Reference proteome</keyword>
<keyword evidence="5 9" id="KW-0812">Transmembrane</keyword>
<evidence type="ECO:0000256" key="4">
    <source>
        <dbReference type="ARBA" id="ARBA00022475"/>
    </source>
</evidence>
<evidence type="ECO:0000256" key="1">
    <source>
        <dbReference type="ARBA" id="ARBA00004651"/>
    </source>
</evidence>
<feature type="transmembrane region" description="Helical" evidence="9">
    <location>
        <begin position="96"/>
        <end position="117"/>
    </location>
</feature>
<dbReference type="NCBIfam" id="TIGR01726">
    <property type="entry name" value="HEQRo_perm_3TM"/>
    <property type="match status" value="1"/>
</dbReference>
<dbReference type="AlphaFoldDB" id="A0A3M9MID2"/>
<dbReference type="Proteomes" id="UP000271678">
    <property type="component" value="Unassembled WGS sequence"/>
</dbReference>
<evidence type="ECO:0000259" key="10">
    <source>
        <dbReference type="PROSITE" id="PS50928"/>
    </source>
</evidence>
<dbReference type="SUPFAM" id="SSF161098">
    <property type="entry name" value="MetI-like"/>
    <property type="match status" value="1"/>
</dbReference>
<evidence type="ECO:0000256" key="7">
    <source>
        <dbReference type="ARBA" id="ARBA00022989"/>
    </source>
</evidence>
<comment type="similarity">
    <text evidence="2">Belongs to the binding-protein-dependent transport system permease family. HisMQ subfamily.</text>
</comment>
<accession>A0A3M9MID2</accession>
<protein>
    <submittedName>
        <fullName evidence="11">Amino acid ABC transporter permease</fullName>
    </submittedName>
</protein>
<dbReference type="PROSITE" id="PS50928">
    <property type="entry name" value="ABC_TM1"/>
    <property type="match status" value="1"/>
</dbReference>
<dbReference type="InterPro" id="IPR043429">
    <property type="entry name" value="ArtM/GltK/GlnP/TcyL/YhdX-like"/>
</dbReference>
<keyword evidence="7 9" id="KW-1133">Transmembrane helix</keyword>
<dbReference type="OrthoDB" id="9814902at2"/>
<evidence type="ECO:0000256" key="5">
    <source>
        <dbReference type="ARBA" id="ARBA00022692"/>
    </source>
</evidence>
<organism evidence="11 12">
    <name type="scientific">Flexivirga caeni</name>
    <dbReference type="NCBI Taxonomy" id="2294115"/>
    <lineage>
        <taxon>Bacteria</taxon>
        <taxon>Bacillati</taxon>
        <taxon>Actinomycetota</taxon>
        <taxon>Actinomycetes</taxon>
        <taxon>Micrococcales</taxon>
        <taxon>Dermacoccaceae</taxon>
        <taxon>Flexivirga</taxon>
    </lineage>
</organism>
<proteinExistence type="inferred from homology"/>
<keyword evidence="4" id="KW-1003">Cell membrane</keyword>
<dbReference type="CDD" id="cd06261">
    <property type="entry name" value="TM_PBP2"/>
    <property type="match status" value="1"/>
</dbReference>
<evidence type="ECO:0000313" key="11">
    <source>
        <dbReference type="EMBL" id="RNI25291.1"/>
    </source>
</evidence>
<dbReference type="Pfam" id="PF00528">
    <property type="entry name" value="BPD_transp_1"/>
    <property type="match status" value="1"/>
</dbReference>
<evidence type="ECO:0000256" key="8">
    <source>
        <dbReference type="ARBA" id="ARBA00023136"/>
    </source>
</evidence>
<evidence type="ECO:0000256" key="3">
    <source>
        <dbReference type="ARBA" id="ARBA00022448"/>
    </source>
</evidence>
<feature type="domain" description="ABC transmembrane type-1" evidence="10">
    <location>
        <begin position="90"/>
        <end position="283"/>
    </location>
</feature>
<feature type="transmembrane region" description="Helical" evidence="9">
    <location>
        <begin position="42"/>
        <end position="66"/>
    </location>
</feature>
<evidence type="ECO:0000256" key="6">
    <source>
        <dbReference type="ARBA" id="ARBA00022970"/>
    </source>
</evidence>
<name>A0A3M9MID2_9MICO</name>
<reference evidence="11 12" key="1">
    <citation type="submission" date="2018-11" db="EMBL/GenBank/DDBJ databases">
        <title>Draft genome of Simplicispira Flexivirga sp. BO-16.</title>
        <authorList>
            <person name="Im W.T."/>
        </authorList>
    </citation>
    <scope>NUCLEOTIDE SEQUENCE [LARGE SCALE GENOMIC DNA]</scope>
    <source>
        <strain evidence="11 12">BO-16</strain>
    </source>
</reference>
<feature type="transmembrane region" description="Helical" evidence="9">
    <location>
        <begin position="262"/>
        <end position="280"/>
    </location>
</feature>
<keyword evidence="3 9" id="KW-0813">Transport</keyword>